<gene>
    <name evidence="2" type="ORF">A2722_02260</name>
</gene>
<feature type="region of interest" description="Disordered" evidence="1">
    <location>
        <begin position="109"/>
        <end position="138"/>
    </location>
</feature>
<organism evidence="2 3">
    <name type="scientific">Candidatus Doudnabacteria bacterium RIFCSPHIGHO2_01_FULL_50_11</name>
    <dbReference type="NCBI Taxonomy" id="1817828"/>
    <lineage>
        <taxon>Bacteria</taxon>
        <taxon>Candidatus Doudnaibacteriota</taxon>
    </lineage>
</organism>
<reference evidence="2 3" key="1">
    <citation type="journal article" date="2016" name="Nat. Commun.">
        <title>Thousands of microbial genomes shed light on interconnected biogeochemical processes in an aquifer system.</title>
        <authorList>
            <person name="Anantharaman K."/>
            <person name="Brown C.T."/>
            <person name="Hug L.A."/>
            <person name="Sharon I."/>
            <person name="Castelle C.J."/>
            <person name="Probst A.J."/>
            <person name="Thomas B.C."/>
            <person name="Singh A."/>
            <person name="Wilkins M.J."/>
            <person name="Karaoz U."/>
            <person name="Brodie E.L."/>
            <person name="Williams K.H."/>
            <person name="Hubbard S.S."/>
            <person name="Banfield J.F."/>
        </authorList>
    </citation>
    <scope>NUCLEOTIDE SEQUENCE [LARGE SCALE GENOMIC DNA]</scope>
</reference>
<evidence type="ECO:0000313" key="3">
    <source>
        <dbReference type="Proteomes" id="UP000178377"/>
    </source>
</evidence>
<proteinExistence type="predicted"/>
<feature type="compositionally biased region" description="Basic and acidic residues" evidence="1">
    <location>
        <begin position="120"/>
        <end position="129"/>
    </location>
</feature>
<dbReference type="Proteomes" id="UP000178377">
    <property type="component" value="Unassembled WGS sequence"/>
</dbReference>
<feature type="region of interest" description="Disordered" evidence="1">
    <location>
        <begin position="1"/>
        <end position="21"/>
    </location>
</feature>
<evidence type="ECO:0000256" key="1">
    <source>
        <dbReference type="SAM" id="MobiDB-lite"/>
    </source>
</evidence>
<dbReference type="STRING" id="1817828.A2722_02260"/>
<evidence type="ECO:0000313" key="2">
    <source>
        <dbReference type="EMBL" id="OGE89650.1"/>
    </source>
</evidence>
<dbReference type="AlphaFoldDB" id="A0A1F5PIX4"/>
<accession>A0A1F5PIX4</accession>
<protein>
    <submittedName>
        <fullName evidence="2">Uncharacterized protein</fullName>
    </submittedName>
</protein>
<comment type="caution">
    <text evidence="2">The sequence shown here is derived from an EMBL/GenBank/DDBJ whole genome shotgun (WGS) entry which is preliminary data.</text>
</comment>
<sequence>MAEKQKAADPDNPGGSGSKRYADSSWFMSLIEDLVDEGVKMGAEGFAEAIFDKLSPDQKRWLNSNRWAIGAARVSRFAIKNTSIAGRGANEFVSDTAKHFQNKLNDFVQNEKQSGGEGQKGAKAEERPRAQAADPGLSGQIRLETVASSDRELRDNWDLACTTLTQEERQVAYLMAASMNEEQVVNFLKMAVDDIVRVVKDAPKQTKPLTYLELRSKVMQDAELAQLIVTLIPLLGEYGPKFWKAFESRPTTLDEFRQIIALPPEEVIRVLKLDAKSLGERVKQVGGKIESTAQQSGVNVWLEGLCQRVETAAGINPPVANANTQGDNQ</sequence>
<dbReference type="EMBL" id="MFEO01000018">
    <property type="protein sequence ID" value="OGE89650.1"/>
    <property type="molecule type" value="Genomic_DNA"/>
</dbReference>
<name>A0A1F5PIX4_9BACT</name>